<dbReference type="Pfam" id="PF12695">
    <property type="entry name" value="Abhydrolase_5"/>
    <property type="match status" value="1"/>
</dbReference>
<evidence type="ECO:0000313" key="3">
    <source>
        <dbReference type="Proteomes" id="UP000469215"/>
    </source>
</evidence>
<feature type="domain" description="Alpha/beta hydrolase fold-5" evidence="1">
    <location>
        <begin position="79"/>
        <end position="236"/>
    </location>
</feature>
<accession>A0A6N9H667</accession>
<sequence length="254" mass="26579">MADSPTRVRRHSLLRRCLAALLALVIVAGIALVAWTQIGVMGPEAGPLERVEHDERIGVSQTSAAYAMRPVDERGTAVGLVFYPGAKVDPRSYAARLAGLVTQQHMTVVIARPWLGMALFDRRGLDAFTSAAPEVRAWIVGGHSLGGVRACQSAEDAQALLLFGSYCANDLSGSSLPVTSLAGSDDGLSTPQKIAEHRPNLPAGAVMTQIEGANHASFGDYGHQRGDGEATIADAAMDTAVVQAASQLAGRVRG</sequence>
<dbReference type="Proteomes" id="UP000469215">
    <property type="component" value="Unassembled WGS sequence"/>
</dbReference>
<dbReference type="AlphaFoldDB" id="A0A6N9H667"/>
<proteinExistence type="predicted"/>
<comment type="caution">
    <text evidence="2">The sequence shown here is derived from an EMBL/GenBank/DDBJ whole genome shotgun (WGS) entry which is preliminary data.</text>
</comment>
<gene>
    <name evidence="2" type="ORF">GSY69_06030</name>
</gene>
<evidence type="ECO:0000259" key="1">
    <source>
        <dbReference type="Pfam" id="PF12695"/>
    </source>
</evidence>
<evidence type="ECO:0000313" key="2">
    <source>
        <dbReference type="EMBL" id="MYM19538.1"/>
    </source>
</evidence>
<protein>
    <submittedName>
        <fullName evidence="2">Alpha/beta hydrolase</fullName>
    </submittedName>
</protein>
<dbReference type="RefSeq" id="WP_160952968.1">
    <property type="nucleotide sequence ID" value="NZ_WWEQ01000018.1"/>
</dbReference>
<dbReference type="Gene3D" id="3.40.50.1820">
    <property type="entry name" value="alpha/beta hydrolase"/>
    <property type="match status" value="1"/>
</dbReference>
<keyword evidence="2" id="KW-0378">Hydrolase</keyword>
<dbReference type="EMBL" id="WWEQ01000018">
    <property type="protein sequence ID" value="MYM19538.1"/>
    <property type="molecule type" value="Genomic_DNA"/>
</dbReference>
<organism evidence="2 3">
    <name type="scientific">Brevibacterium rongguiense</name>
    <dbReference type="NCBI Taxonomy" id="2695267"/>
    <lineage>
        <taxon>Bacteria</taxon>
        <taxon>Bacillati</taxon>
        <taxon>Actinomycetota</taxon>
        <taxon>Actinomycetes</taxon>
        <taxon>Micrococcales</taxon>
        <taxon>Brevibacteriaceae</taxon>
        <taxon>Brevibacterium</taxon>
    </lineage>
</organism>
<dbReference type="InterPro" id="IPR029058">
    <property type="entry name" value="AB_hydrolase_fold"/>
</dbReference>
<reference evidence="2 3" key="1">
    <citation type="submission" date="2020-01" db="EMBL/GenBank/DDBJ databases">
        <authorList>
            <person name="Deng T."/>
        </authorList>
    </citation>
    <scope>NUCLEOTIDE SEQUENCE [LARGE SCALE GENOMIC DNA]</scope>
    <source>
        <strain evidence="2 3">5221</strain>
    </source>
</reference>
<dbReference type="GO" id="GO:0016787">
    <property type="term" value="F:hydrolase activity"/>
    <property type="evidence" value="ECO:0007669"/>
    <property type="project" value="UniProtKB-KW"/>
</dbReference>
<dbReference type="InterPro" id="IPR029059">
    <property type="entry name" value="AB_hydrolase_5"/>
</dbReference>
<dbReference type="SUPFAM" id="SSF53474">
    <property type="entry name" value="alpha/beta-Hydrolases"/>
    <property type="match status" value="1"/>
</dbReference>
<keyword evidence="3" id="KW-1185">Reference proteome</keyword>
<name>A0A6N9H667_9MICO</name>